<feature type="region of interest" description="Disordered" evidence="3">
    <location>
        <begin position="50"/>
        <end position="134"/>
    </location>
</feature>
<keyword evidence="2" id="KW-0539">Nucleus</keyword>
<accession>A0A6A5X0S8</accession>
<protein>
    <recommendedName>
        <fullName evidence="4">Zn(2)-C6 fungal-type domain-containing protein</fullName>
    </recommendedName>
</protein>
<dbReference type="PROSITE" id="PS00463">
    <property type="entry name" value="ZN2_CY6_FUNGAL_1"/>
    <property type="match status" value="1"/>
</dbReference>
<organism evidence="5 6">
    <name type="scientific">Amniculicola lignicola CBS 123094</name>
    <dbReference type="NCBI Taxonomy" id="1392246"/>
    <lineage>
        <taxon>Eukaryota</taxon>
        <taxon>Fungi</taxon>
        <taxon>Dikarya</taxon>
        <taxon>Ascomycota</taxon>
        <taxon>Pezizomycotina</taxon>
        <taxon>Dothideomycetes</taxon>
        <taxon>Pleosporomycetidae</taxon>
        <taxon>Pleosporales</taxon>
        <taxon>Amniculicolaceae</taxon>
        <taxon>Amniculicola</taxon>
    </lineage>
</organism>
<evidence type="ECO:0000259" key="4">
    <source>
        <dbReference type="PROSITE" id="PS50048"/>
    </source>
</evidence>
<evidence type="ECO:0000256" key="3">
    <source>
        <dbReference type="SAM" id="MobiDB-lite"/>
    </source>
</evidence>
<dbReference type="GO" id="GO:0005634">
    <property type="term" value="C:nucleus"/>
    <property type="evidence" value="ECO:0007669"/>
    <property type="project" value="UniProtKB-SubCell"/>
</dbReference>
<reference evidence="5" key="1">
    <citation type="journal article" date="2020" name="Stud. Mycol.">
        <title>101 Dothideomycetes genomes: a test case for predicting lifestyles and emergence of pathogens.</title>
        <authorList>
            <person name="Haridas S."/>
            <person name="Albert R."/>
            <person name="Binder M."/>
            <person name="Bloem J."/>
            <person name="Labutti K."/>
            <person name="Salamov A."/>
            <person name="Andreopoulos B."/>
            <person name="Baker S."/>
            <person name="Barry K."/>
            <person name="Bills G."/>
            <person name="Bluhm B."/>
            <person name="Cannon C."/>
            <person name="Castanera R."/>
            <person name="Culley D."/>
            <person name="Daum C."/>
            <person name="Ezra D."/>
            <person name="Gonzalez J."/>
            <person name="Henrissat B."/>
            <person name="Kuo A."/>
            <person name="Liang C."/>
            <person name="Lipzen A."/>
            <person name="Lutzoni F."/>
            <person name="Magnuson J."/>
            <person name="Mondo S."/>
            <person name="Nolan M."/>
            <person name="Ohm R."/>
            <person name="Pangilinan J."/>
            <person name="Park H.-J."/>
            <person name="Ramirez L."/>
            <person name="Alfaro M."/>
            <person name="Sun H."/>
            <person name="Tritt A."/>
            <person name="Yoshinaga Y."/>
            <person name="Zwiers L.-H."/>
            <person name="Turgeon B."/>
            <person name="Goodwin S."/>
            <person name="Spatafora J."/>
            <person name="Crous P."/>
            <person name="Grigoriev I."/>
        </authorList>
    </citation>
    <scope>NUCLEOTIDE SEQUENCE</scope>
    <source>
        <strain evidence="5">CBS 123094</strain>
    </source>
</reference>
<dbReference type="EMBL" id="ML977557">
    <property type="protein sequence ID" value="KAF2007258.1"/>
    <property type="molecule type" value="Genomic_DNA"/>
</dbReference>
<feature type="compositionally biased region" description="Polar residues" evidence="3">
    <location>
        <begin position="58"/>
        <end position="93"/>
    </location>
</feature>
<sequence length="721" mass="81317">MPKLRQTCTRCSMRRQKCDRKTPCSRCIQNKEGHLCTTEWANGYDPNVHRKYPKKATSPASQHSIGSSNSNMTQLNTAQPYQHSNQPWPNTPLSDHEGTPFRDPSTGLPLASRPYSTAPPLNTGSSQPPDLPTSSTNLDFVTFARSGLTDVSISALFASRDEDPTAKVIQDRNLEEAQRSSRMQDNGSIFASGFSPAARAVEVYHLRSLIPTKEQVLHMADYHERCMLYWSGGIYHAPTFRRTLLEAYGESNELELGTLEWTWTALLFSIMSAAIIASPEGVTTSWGFAISDKVRLGKLWGNATISCLQIGDYASKFHVQSVQAIMNMHTTEHLVGSTKEWVVFQASAIVISRGLGFHRLGPHVEDGKSNLNALQKEALLQREIGRRIWSALTSQDWLCATSTGSYSIQRRHFTSIMPGHYDEETMTPITDGRPTFAHPSNYLHEVAYNLISYHDEFQEAADVSAKYQVILKFDARMRSMSVDRLPKCLTMRTPLNPTWPRWVSWARRLHQVSWAHKVIMIHQSFLGRSFKSPQFTYSRWACVSSARFIIDLMYPEPDPDEPQWWIEQAFVVTSGICIAVDMFHRSDKESEARENHQYVEKTVQILERWTTSSLASHGLRLLSSLLQEYNKKIDASRPDPPPSVARPIYPENMAPASLAEAAQDHAPATDSSPQAVDAWYPNMDVDMAGFENFAETLPADAGLDNNMFYESMMSLANSQFW</sequence>
<dbReference type="Proteomes" id="UP000799779">
    <property type="component" value="Unassembled WGS sequence"/>
</dbReference>
<dbReference type="SUPFAM" id="SSF57701">
    <property type="entry name" value="Zn2/Cys6 DNA-binding domain"/>
    <property type="match status" value="1"/>
</dbReference>
<proteinExistence type="predicted"/>
<dbReference type="CDD" id="cd00067">
    <property type="entry name" value="GAL4"/>
    <property type="match status" value="1"/>
</dbReference>
<dbReference type="CDD" id="cd12148">
    <property type="entry name" value="fungal_TF_MHR"/>
    <property type="match status" value="1"/>
</dbReference>
<dbReference type="Pfam" id="PF00172">
    <property type="entry name" value="Zn_clus"/>
    <property type="match status" value="1"/>
</dbReference>
<dbReference type="Gene3D" id="4.10.240.10">
    <property type="entry name" value="Zn(2)-C6 fungal-type DNA-binding domain"/>
    <property type="match status" value="1"/>
</dbReference>
<evidence type="ECO:0000256" key="2">
    <source>
        <dbReference type="ARBA" id="ARBA00023242"/>
    </source>
</evidence>
<dbReference type="OrthoDB" id="410267at2759"/>
<dbReference type="GO" id="GO:0000981">
    <property type="term" value="F:DNA-binding transcription factor activity, RNA polymerase II-specific"/>
    <property type="evidence" value="ECO:0007669"/>
    <property type="project" value="InterPro"/>
</dbReference>
<keyword evidence="6" id="KW-1185">Reference proteome</keyword>
<dbReference type="SMART" id="SM00066">
    <property type="entry name" value="GAL4"/>
    <property type="match status" value="1"/>
</dbReference>
<dbReference type="PANTHER" id="PTHR31001:SF89">
    <property type="entry name" value="ZN(2)-C6 FUNGAL-TYPE DOMAIN-CONTAINING PROTEIN"/>
    <property type="match status" value="1"/>
</dbReference>
<feature type="compositionally biased region" description="Polar residues" evidence="3">
    <location>
        <begin position="119"/>
        <end position="134"/>
    </location>
</feature>
<dbReference type="InterPro" id="IPR050613">
    <property type="entry name" value="Sec_Metabolite_Reg"/>
</dbReference>
<dbReference type="PANTHER" id="PTHR31001">
    <property type="entry name" value="UNCHARACTERIZED TRANSCRIPTIONAL REGULATORY PROTEIN"/>
    <property type="match status" value="1"/>
</dbReference>
<dbReference type="InterPro" id="IPR036864">
    <property type="entry name" value="Zn2-C6_fun-type_DNA-bd_sf"/>
</dbReference>
<dbReference type="PROSITE" id="PS50048">
    <property type="entry name" value="ZN2_CY6_FUNGAL_2"/>
    <property type="match status" value="1"/>
</dbReference>
<dbReference type="AlphaFoldDB" id="A0A6A5X0S8"/>
<name>A0A6A5X0S8_9PLEO</name>
<evidence type="ECO:0000256" key="1">
    <source>
        <dbReference type="ARBA" id="ARBA00004123"/>
    </source>
</evidence>
<gene>
    <name evidence="5" type="ORF">P154DRAFT_116401</name>
</gene>
<dbReference type="InterPro" id="IPR001138">
    <property type="entry name" value="Zn2Cys6_DnaBD"/>
</dbReference>
<dbReference type="GO" id="GO:0008270">
    <property type="term" value="F:zinc ion binding"/>
    <property type="evidence" value="ECO:0007669"/>
    <property type="project" value="InterPro"/>
</dbReference>
<feature type="domain" description="Zn(2)-C6 fungal-type" evidence="4">
    <location>
        <begin position="7"/>
        <end position="38"/>
    </location>
</feature>
<evidence type="ECO:0000313" key="6">
    <source>
        <dbReference type="Proteomes" id="UP000799779"/>
    </source>
</evidence>
<evidence type="ECO:0000313" key="5">
    <source>
        <dbReference type="EMBL" id="KAF2007258.1"/>
    </source>
</evidence>
<comment type="subcellular location">
    <subcellularLocation>
        <location evidence="1">Nucleus</location>
    </subcellularLocation>
</comment>